<evidence type="ECO:0000313" key="2">
    <source>
        <dbReference type="Proteomes" id="UP000000305"/>
    </source>
</evidence>
<protein>
    <submittedName>
        <fullName evidence="1">Uncharacterized protein</fullName>
    </submittedName>
</protein>
<dbReference type="KEGG" id="dpx:DAPPUDRAFT_100180"/>
<dbReference type="HOGENOM" id="CLU_1572192_0_0_1"/>
<reference evidence="1 2" key="1">
    <citation type="journal article" date="2011" name="Science">
        <title>The ecoresponsive genome of Daphnia pulex.</title>
        <authorList>
            <person name="Colbourne J.K."/>
            <person name="Pfrender M.E."/>
            <person name="Gilbert D."/>
            <person name="Thomas W.K."/>
            <person name="Tucker A."/>
            <person name="Oakley T.H."/>
            <person name="Tokishita S."/>
            <person name="Aerts A."/>
            <person name="Arnold G.J."/>
            <person name="Basu M.K."/>
            <person name="Bauer D.J."/>
            <person name="Caceres C.E."/>
            <person name="Carmel L."/>
            <person name="Casola C."/>
            <person name="Choi J.H."/>
            <person name="Detter J.C."/>
            <person name="Dong Q."/>
            <person name="Dusheyko S."/>
            <person name="Eads B.D."/>
            <person name="Frohlich T."/>
            <person name="Geiler-Samerotte K.A."/>
            <person name="Gerlach D."/>
            <person name="Hatcher P."/>
            <person name="Jogdeo S."/>
            <person name="Krijgsveld J."/>
            <person name="Kriventseva E.V."/>
            <person name="Kultz D."/>
            <person name="Laforsch C."/>
            <person name="Lindquist E."/>
            <person name="Lopez J."/>
            <person name="Manak J.R."/>
            <person name="Muller J."/>
            <person name="Pangilinan J."/>
            <person name="Patwardhan R.P."/>
            <person name="Pitluck S."/>
            <person name="Pritham E.J."/>
            <person name="Rechtsteiner A."/>
            <person name="Rho M."/>
            <person name="Rogozin I.B."/>
            <person name="Sakarya O."/>
            <person name="Salamov A."/>
            <person name="Schaack S."/>
            <person name="Shapiro H."/>
            <person name="Shiga Y."/>
            <person name="Skalitzky C."/>
            <person name="Smith Z."/>
            <person name="Souvorov A."/>
            <person name="Sung W."/>
            <person name="Tang Z."/>
            <person name="Tsuchiya D."/>
            <person name="Tu H."/>
            <person name="Vos H."/>
            <person name="Wang M."/>
            <person name="Wolf Y.I."/>
            <person name="Yamagata H."/>
            <person name="Yamada T."/>
            <person name="Ye Y."/>
            <person name="Shaw J.R."/>
            <person name="Andrews J."/>
            <person name="Crease T.J."/>
            <person name="Tang H."/>
            <person name="Lucas S.M."/>
            <person name="Robertson H.M."/>
            <person name="Bork P."/>
            <person name="Koonin E.V."/>
            <person name="Zdobnov E.M."/>
            <person name="Grigoriev I.V."/>
            <person name="Lynch M."/>
            <person name="Boore J.L."/>
        </authorList>
    </citation>
    <scope>NUCLEOTIDE SEQUENCE [LARGE SCALE GENOMIC DNA]</scope>
</reference>
<dbReference type="Proteomes" id="UP000000305">
    <property type="component" value="Unassembled WGS sequence"/>
</dbReference>
<keyword evidence="2" id="KW-1185">Reference proteome</keyword>
<evidence type="ECO:0000313" key="1">
    <source>
        <dbReference type="EMBL" id="EFX83587.1"/>
    </source>
</evidence>
<name>E9G9M5_DAPPU</name>
<organism evidence="1 2">
    <name type="scientific">Daphnia pulex</name>
    <name type="common">Water flea</name>
    <dbReference type="NCBI Taxonomy" id="6669"/>
    <lineage>
        <taxon>Eukaryota</taxon>
        <taxon>Metazoa</taxon>
        <taxon>Ecdysozoa</taxon>
        <taxon>Arthropoda</taxon>
        <taxon>Crustacea</taxon>
        <taxon>Branchiopoda</taxon>
        <taxon>Diplostraca</taxon>
        <taxon>Cladocera</taxon>
        <taxon>Anomopoda</taxon>
        <taxon>Daphniidae</taxon>
        <taxon>Daphnia</taxon>
    </lineage>
</organism>
<sequence length="170" mass="19611">MLQELIWRTVQPTRKRQNKQCFSSIELWSALRFYLIFELRTFNVVFVFNAVVVYGVKANLATEDFEIAQKRQAFTAKKRKIDLPLAINCNTAAVVTSPASKQDEVQWIRSMRVMVSRVEVMPPRQVAAYSTDEQIPNSIKEVTAYSTPQDGSDVEKLRAELAEMKKRDFD</sequence>
<accession>E9G9M5</accession>
<dbReference type="EMBL" id="GL732536">
    <property type="protein sequence ID" value="EFX83587.1"/>
    <property type="molecule type" value="Genomic_DNA"/>
</dbReference>
<dbReference type="AlphaFoldDB" id="E9G9M5"/>
<proteinExistence type="predicted"/>
<dbReference type="InParanoid" id="E9G9M5"/>
<gene>
    <name evidence="1" type="ORF">DAPPUDRAFT_100180</name>
</gene>